<dbReference type="Pfam" id="PF02245">
    <property type="entry name" value="Pur_DNA_glyco"/>
    <property type="match status" value="1"/>
</dbReference>
<keyword evidence="4 5" id="KW-0234">DNA repair</keyword>
<dbReference type="PANTHER" id="PTHR10429">
    <property type="entry name" value="DNA-3-METHYLADENINE GLYCOSYLASE"/>
    <property type="match status" value="1"/>
</dbReference>
<accession>A0A9D6UM89</accession>
<proteinExistence type="inferred from homology"/>
<dbReference type="InterPro" id="IPR011034">
    <property type="entry name" value="Formyl_transferase-like_C_sf"/>
</dbReference>
<dbReference type="Proteomes" id="UP000808761">
    <property type="component" value="Unassembled WGS sequence"/>
</dbReference>
<dbReference type="GO" id="GO:0003905">
    <property type="term" value="F:alkylbase DNA N-glycosylase activity"/>
    <property type="evidence" value="ECO:0007669"/>
    <property type="project" value="InterPro"/>
</dbReference>
<dbReference type="PANTHER" id="PTHR10429:SF0">
    <property type="entry name" value="DNA-3-METHYLADENINE GLYCOSYLASE"/>
    <property type="match status" value="1"/>
</dbReference>
<evidence type="ECO:0000256" key="2">
    <source>
        <dbReference type="ARBA" id="ARBA00022763"/>
    </source>
</evidence>
<dbReference type="NCBIfam" id="TIGR00567">
    <property type="entry name" value="3mg"/>
    <property type="match status" value="1"/>
</dbReference>
<dbReference type="HAMAP" id="MF_00527">
    <property type="entry name" value="3MGH"/>
    <property type="match status" value="1"/>
</dbReference>
<evidence type="ECO:0000256" key="4">
    <source>
        <dbReference type="ARBA" id="ARBA00023204"/>
    </source>
</evidence>
<evidence type="ECO:0000256" key="1">
    <source>
        <dbReference type="ARBA" id="ARBA00009232"/>
    </source>
</evidence>
<evidence type="ECO:0000256" key="3">
    <source>
        <dbReference type="ARBA" id="ARBA00022801"/>
    </source>
</evidence>
<reference evidence="6" key="1">
    <citation type="submission" date="2020-07" db="EMBL/GenBank/DDBJ databases">
        <title>Huge and variable diversity of episymbiotic CPR bacteria and DPANN archaea in groundwater ecosystems.</title>
        <authorList>
            <person name="He C.Y."/>
            <person name="Keren R."/>
            <person name="Whittaker M."/>
            <person name="Farag I.F."/>
            <person name="Doudna J."/>
            <person name="Cate J.H.D."/>
            <person name="Banfield J.F."/>
        </authorList>
    </citation>
    <scope>NUCLEOTIDE SEQUENCE</scope>
    <source>
        <strain evidence="6">NC_groundwater_1860_Pr3_B-0.1um_51_7</strain>
    </source>
</reference>
<keyword evidence="2 5" id="KW-0227">DNA damage</keyword>
<name>A0A9D6UM89_UNCSA</name>
<dbReference type="SUPFAM" id="SSF50486">
    <property type="entry name" value="FMT C-terminal domain-like"/>
    <property type="match status" value="1"/>
</dbReference>
<dbReference type="EC" id="3.2.2.-" evidence="5"/>
<dbReference type="FunFam" id="3.10.300.10:FF:000001">
    <property type="entry name" value="Putative 3-methyladenine DNA glycosylase"/>
    <property type="match status" value="1"/>
</dbReference>
<comment type="similarity">
    <text evidence="1 5">Belongs to the DNA glycosylase MPG family.</text>
</comment>
<dbReference type="GO" id="GO:0006284">
    <property type="term" value="P:base-excision repair"/>
    <property type="evidence" value="ECO:0007669"/>
    <property type="project" value="InterPro"/>
</dbReference>
<keyword evidence="3 5" id="KW-0378">Hydrolase</keyword>
<sequence length="184" mass="21301">MAKLTRRFFTRPALTAAKDILGKYIVRRWRNKKIVGKIVEVEVYYSARDRASHAFGGKVTKRNRAEYLKGGHVYIYLVYGMHWQFNISTGPEGHPECLLVRAVEPVEGFKEREASGPGKFCKVFKLNKSFYGEDLTGSKRLWLENNHEKIKIKRGPRIGIDYAGPYWSKIPWRFSIAGNRFVSK</sequence>
<evidence type="ECO:0000313" key="7">
    <source>
        <dbReference type="Proteomes" id="UP000808761"/>
    </source>
</evidence>
<dbReference type="InterPro" id="IPR036995">
    <property type="entry name" value="MPG_sf"/>
</dbReference>
<dbReference type="Gene3D" id="3.10.300.10">
    <property type="entry name" value="Methylpurine-DNA glycosylase (MPG)"/>
    <property type="match status" value="1"/>
</dbReference>
<comment type="caution">
    <text evidence="6">The sequence shown here is derived from an EMBL/GenBank/DDBJ whole genome shotgun (WGS) entry which is preliminary data.</text>
</comment>
<evidence type="ECO:0000256" key="5">
    <source>
        <dbReference type="HAMAP-Rule" id="MF_00527"/>
    </source>
</evidence>
<gene>
    <name evidence="6" type="ORF">HZB08_02180</name>
</gene>
<dbReference type="EMBL" id="JACRKR010000108">
    <property type="protein sequence ID" value="MBI5078809.1"/>
    <property type="molecule type" value="Genomic_DNA"/>
</dbReference>
<dbReference type="GO" id="GO:0003677">
    <property type="term" value="F:DNA binding"/>
    <property type="evidence" value="ECO:0007669"/>
    <property type="project" value="InterPro"/>
</dbReference>
<evidence type="ECO:0000313" key="6">
    <source>
        <dbReference type="EMBL" id="MBI5078809.1"/>
    </source>
</evidence>
<organism evidence="6 7">
    <name type="scientific">Candidatus Saganbacteria bacterium</name>
    <dbReference type="NCBI Taxonomy" id="2575572"/>
    <lineage>
        <taxon>Bacteria</taxon>
        <taxon>Bacillati</taxon>
        <taxon>Saganbacteria</taxon>
    </lineage>
</organism>
<dbReference type="InterPro" id="IPR003180">
    <property type="entry name" value="MPG"/>
</dbReference>
<dbReference type="CDD" id="cd00540">
    <property type="entry name" value="AAG"/>
    <property type="match status" value="1"/>
</dbReference>
<dbReference type="AlphaFoldDB" id="A0A9D6UM89"/>
<protein>
    <recommendedName>
        <fullName evidence="5">Putative 3-methyladenine DNA glycosylase</fullName>
        <ecNumber evidence="5">3.2.2.-</ecNumber>
    </recommendedName>
</protein>